<keyword evidence="1" id="KW-0812">Transmembrane</keyword>
<name>A0A1J4QAU4_9GAMM</name>
<gene>
    <name evidence="2" type="ORF">BFR47_05200</name>
</gene>
<evidence type="ECO:0000313" key="2">
    <source>
        <dbReference type="EMBL" id="OIN05585.1"/>
    </source>
</evidence>
<dbReference type="AlphaFoldDB" id="A0A1J4QAU4"/>
<dbReference type="EMBL" id="MDKE01000055">
    <property type="protein sequence ID" value="OIN05585.1"/>
    <property type="molecule type" value="Genomic_DNA"/>
</dbReference>
<organism evidence="2 3">
    <name type="scientific">Oceanisphaera psychrotolerans</name>
    <dbReference type="NCBI Taxonomy" id="1414654"/>
    <lineage>
        <taxon>Bacteria</taxon>
        <taxon>Pseudomonadati</taxon>
        <taxon>Pseudomonadota</taxon>
        <taxon>Gammaproteobacteria</taxon>
        <taxon>Aeromonadales</taxon>
        <taxon>Aeromonadaceae</taxon>
        <taxon>Oceanisphaera</taxon>
    </lineage>
</organism>
<comment type="caution">
    <text evidence="2">The sequence shown here is derived from an EMBL/GenBank/DDBJ whole genome shotgun (WGS) entry which is preliminary data.</text>
</comment>
<feature type="transmembrane region" description="Helical" evidence="1">
    <location>
        <begin position="12"/>
        <end position="31"/>
    </location>
</feature>
<keyword evidence="3" id="KW-1185">Reference proteome</keyword>
<dbReference type="Proteomes" id="UP000243073">
    <property type="component" value="Unassembled WGS sequence"/>
</dbReference>
<evidence type="ECO:0008006" key="4">
    <source>
        <dbReference type="Google" id="ProtNLM"/>
    </source>
</evidence>
<protein>
    <recommendedName>
        <fullName evidence="4">Type 4 fimbrial biogenesis protein PilX N-terminal domain-containing protein</fullName>
    </recommendedName>
</protein>
<proteinExistence type="predicted"/>
<keyword evidence="1" id="KW-1133">Transmembrane helix</keyword>
<reference evidence="2 3" key="1">
    <citation type="submission" date="2016-07" db="EMBL/GenBank/DDBJ databases">
        <title>Draft Genome Sequence of Oceanisphaera psychrotolerans, isolated from coastal sediment samples.</title>
        <authorList>
            <person name="Zhuo S."/>
            <person name="Ruan Z."/>
        </authorList>
    </citation>
    <scope>NUCLEOTIDE SEQUENCE [LARGE SCALE GENOMIC DNA]</scope>
    <source>
        <strain evidence="2 3">LAM-WHM-ZC</strain>
    </source>
</reference>
<sequence length="230" mass="25178">MNRQSRRHQSGYLLLPVVITLALLASISYLLSHDSALHLAGSRGEADRLEARYVAEAGLNHANWQAQQANCTAYPSLGNQPFGNHSYSTVISPTGGSPISITASALLANGSRYSISRDAVDTFESPITHTLVLGTDPGSDVLLDKFYQNQNFGNFELQLSALLTWTRRSLLQFDLSALPGGVRLIGAELQLYQLNTLSLGGSLTAHRITRSWVEGTGQHRQPERRHLEQL</sequence>
<dbReference type="STRING" id="1414654.BFR47_05200"/>
<evidence type="ECO:0000256" key="1">
    <source>
        <dbReference type="SAM" id="Phobius"/>
    </source>
</evidence>
<dbReference type="RefSeq" id="WP_071473794.1">
    <property type="nucleotide sequence ID" value="NZ_MDKE01000055.1"/>
</dbReference>
<accession>A0A1J4QAU4</accession>
<evidence type="ECO:0000313" key="3">
    <source>
        <dbReference type="Proteomes" id="UP000243073"/>
    </source>
</evidence>
<keyword evidence="1" id="KW-0472">Membrane</keyword>